<evidence type="ECO:0000313" key="2">
    <source>
        <dbReference type="EMBL" id="TCO60841.1"/>
    </source>
</evidence>
<keyword evidence="3" id="KW-1185">Reference proteome</keyword>
<dbReference type="SUPFAM" id="SSF52200">
    <property type="entry name" value="Toll/Interleukin receptor TIR domain"/>
    <property type="match status" value="1"/>
</dbReference>
<dbReference type="InterPro" id="IPR035897">
    <property type="entry name" value="Toll_tir_struct_dom_sf"/>
</dbReference>
<evidence type="ECO:0000259" key="1">
    <source>
        <dbReference type="PROSITE" id="PS50104"/>
    </source>
</evidence>
<accession>A0A4R2JLD1</accession>
<protein>
    <submittedName>
        <fullName evidence="2">TIR domain-containing protein</fullName>
    </submittedName>
</protein>
<gene>
    <name evidence="2" type="ORF">EV192_103422</name>
</gene>
<dbReference type="EMBL" id="SLWS01000003">
    <property type="protein sequence ID" value="TCO60841.1"/>
    <property type="molecule type" value="Genomic_DNA"/>
</dbReference>
<dbReference type="Pfam" id="PF13676">
    <property type="entry name" value="TIR_2"/>
    <property type="match status" value="1"/>
</dbReference>
<reference evidence="2 3" key="1">
    <citation type="submission" date="2019-03" db="EMBL/GenBank/DDBJ databases">
        <title>Genomic Encyclopedia of Type Strains, Phase IV (KMG-IV): sequencing the most valuable type-strain genomes for metagenomic binning, comparative biology and taxonomic classification.</title>
        <authorList>
            <person name="Goeker M."/>
        </authorList>
    </citation>
    <scope>NUCLEOTIDE SEQUENCE [LARGE SCALE GENOMIC DNA]</scope>
    <source>
        <strain evidence="2 3">DSM 45934</strain>
    </source>
</reference>
<organism evidence="2 3">
    <name type="scientific">Actinocrispum wychmicini</name>
    <dbReference type="NCBI Taxonomy" id="1213861"/>
    <lineage>
        <taxon>Bacteria</taxon>
        <taxon>Bacillati</taxon>
        <taxon>Actinomycetota</taxon>
        <taxon>Actinomycetes</taxon>
        <taxon>Pseudonocardiales</taxon>
        <taxon>Pseudonocardiaceae</taxon>
        <taxon>Actinocrispum</taxon>
    </lineage>
</organism>
<sequence length="197" mass="21669">MTAVFVNYRTSDEPSAATLLKRGLSERLGEDTVFLASDRGIPPGNDFERELLHRVRGCRVLLAVVGPRWLTPTGPDGQRPIDQDGDWVRREIAEAFAHDIRVIPILVGATKRLTGETLPPAIAPITTCQYLRLRHHDLDSDLDTIADALTKAIPELARPGVDNSPTNGQIVISAHATGHSRIYQAVRDQTINESPQK</sequence>
<comment type="caution">
    <text evidence="2">The sequence shown here is derived from an EMBL/GenBank/DDBJ whole genome shotgun (WGS) entry which is preliminary data.</text>
</comment>
<name>A0A4R2JLD1_9PSEU</name>
<dbReference type="GO" id="GO:0007165">
    <property type="term" value="P:signal transduction"/>
    <property type="evidence" value="ECO:0007669"/>
    <property type="project" value="InterPro"/>
</dbReference>
<feature type="domain" description="TIR" evidence="1">
    <location>
        <begin position="1"/>
        <end position="153"/>
    </location>
</feature>
<evidence type="ECO:0000313" key="3">
    <source>
        <dbReference type="Proteomes" id="UP000295680"/>
    </source>
</evidence>
<proteinExistence type="predicted"/>
<dbReference type="RefSeq" id="WP_165960415.1">
    <property type="nucleotide sequence ID" value="NZ_SLWS01000003.1"/>
</dbReference>
<dbReference type="AlphaFoldDB" id="A0A4R2JLD1"/>
<dbReference type="Proteomes" id="UP000295680">
    <property type="component" value="Unassembled WGS sequence"/>
</dbReference>
<dbReference type="Gene3D" id="3.40.50.10140">
    <property type="entry name" value="Toll/interleukin-1 receptor homology (TIR) domain"/>
    <property type="match status" value="1"/>
</dbReference>
<dbReference type="InterPro" id="IPR000157">
    <property type="entry name" value="TIR_dom"/>
</dbReference>
<dbReference type="PROSITE" id="PS50104">
    <property type="entry name" value="TIR"/>
    <property type="match status" value="1"/>
</dbReference>